<dbReference type="AlphaFoldDB" id="A0A917E1D5"/>
<feature type="transmembrane region" description="Helical" evidence="7">
    <location>
        <begin position="59"/>
        <end position="80"/>
    </location>
</feature>
<gene>
    <name evidence="9" type="ORF">GCM10011390_08230</name>
</gene>
<feature type="transmembrane region" description="Helical" evidence="7">
    <location>
        <begin position="176"/>
        <end position="196"/>
    </location>
</feature>
<organism evidence="9 10">
    <name type="scientific">Aureimonas endophytica</name>
    <dbReference type="NCBI Taxonomy" id="2027858"/>
    <lineage>
        <taxon>Bacteria</taxon>
        <taxon>Pseudomonadati</taxon>
        <taxon>Pseudomonadota</taxon>
        <taxon>Alphaproteobacteria</taxon>
        <taxon>Hyphomicrobiales</taxon>
        <taxon>Aurantimonadaceae</taxon>
        <taxon>Aureimonas</taxon>
    </lineage>
</organism>
<protein>
    <submittedName>
        <fullName evidence="9">ABC transporter permease</fullName>
    </submittedName>
</protein>
<evidence type="ECO:0000256" key="2">
    <source>
        <dbReference type="ARBA" id="ARBA00007362"/>
    </source>
</evidence>
<feature type="compositionally biased region" description="Gly residues" evidence="6">
    <location>
        <begin position="340"/>
        <end position="351"/>
    </location>
</feature>
<evidence type="ECO:0000259" key="8">
    <source>
        <dbReference type="Pfam" id="PF00892"/>
    </source>
</evidence>
<reference evidence="9" key="2">
    <citation type="submission" date="2020-09" db="EMBL/GenBank/DDBJ databases">
        <authorList>
            <person name="Sun Q."/>
            <person name="Zhou Y."/>
        </authorList>
    </citation>
    <scope>NUCLEOTIDE SEQUENCE</scope>
    <source>
        <strain evidence="9">CGMCC 1.15367</strain>
    </source>
</reference>
<evidence type="ECO:0000256" key="3">
    <source>
        <dbReference type="ARBA" id="ARBA00022692"/>
    </source>
</evidence>
<comment type="similarity">
    <text evidence="2">Belongs to the EamA transporter family.</text>
</comment>
<accession>A0A917E1D5</accession>
<proteinExistence type="inferred from homology"/>
<evidence type="ECO:0000256" key="7">
    <source>
        <dbReference type="SAM" id="Phobius"/>
    </source>
</evidence>
<dbReference type="Pfam" id="PF00892">
    <property type="entry name" value="EamA"/>
    <property type="match status" value="1"/>
</dbReference>
<evidence type="ECO:0000256" key="5">
    <source>
        <dbReference type="ARBA" id="ARBA00023136"/>
    </source>
</evidence>
<dbReference type="SUPFAM" id="SSF103481">
    <property type="entry name" value="Multidrug resistance efflux transporter EmrE"/>
    <property type="match status" value="2"/>
</dbReference>
<comment type="subcellular location">
    <subcellularLocation>
        <location evidence="1">Membrane</location>
        <topology evidence="1">Multi-pass membrane protein</topology>
    </subcellularLocation>
</comment>
<keyword evidence="3 7" id="KW-0812">Transmembrane</keyword>
<feature type="transmembrane region" description="Helical" evidence="7">
    <location>
        <begin position="92"/>
        <end position="115"/>
    </location>
</feature>
<feature type="transmembrane region" description="Helical" evidence="7">
    <location>
        <begin position="295"/>
        <end position="313"/>
    </location>
</feature>
<name>A0A917E1D5_9HYPH</name>
<feature type="transmembrane region" description="Helical" evidence="7">
    <location>
        <begin position="208"/>
        <end position="228"/>
    </location>
</feature>
<dbReference type="InterPro" id="IPR050638">
    <property type="entry name" value="AA-Vitamin_Transporters"/>
</dbReference>
<keyword evidence="5 7" id="KW-0472">Membrane</keyword>
<feature type="transmembrane region" description="Helical" evidence="7">
    <location>
        <begin position="240"/>
        <end position="259"/>
    </location>
</feature>
<evidence type="ECO:0000256" key="4">
    <source>
        <dbReference type="ARBA" id="ARBA00022989"/>
    </source>
</evidence>
<dbReference type="Proteomes" id="UP000644699">
    <property type="component" value="Unassembled WGS sequence"/>
</dbReference>
<dbReference type="InterPro" id="IPR037185">
    <property type="entry name" value="EmrE-like"/>
</dbReference>
<evidence type="ECO:0000256" key="6">
    <source>
        <dbReference type="SAM" id="MobiDB-lite"/>
    </source>
</evidence>
<feature type="transmembrane region" description="Helical" evidence="7">
    <location>
        <begin position="271"/>
        <end position="289"/>
    </location>
</feature>
<dbReference type="RefSeq" id="WP_188906918.1">
    <property type="nucleotide sequence ID" value="NZ_BMIQ01000001.1"/>
</dbReference>
<feature type="domain" description="EamA" evidence="8">
    <location>
        <begin position="35"/>
        <end position="162"/>
    </location>
</feature>
<evidence type="ECO:0000256" key="1">
    <source>
        <dbReference type="ARBA" id="ARBA00004141"/>
    </source>
</evidence>
<evidence type="ECO:0000313" key="9">
    <source>
        <dbReference type="EMBL" id="GGD91851.1"/>
    </source>
</evidence>
<evidence type="ECO:0000313" key="10">
    <source>
        <dbReference type="Proteomes" id="UP000644699"/>
    </source>
</evidence>
<dbReference type="InterPro" id="IPR000620">
    <property type="entry name" value="EamA_dom"/>
</dbReference>
<reference evidence="9" key="1">
    <citation type="journal article" date="2014" name="Int. J. Syst. Evol. Microbiol.">
        <title>Complete genome sequence of Corynebacterium casei LMG S-19264T (=DSM 44701T), isolated from a smear-ripened cheese.</title>
        <authorList>
            <consortium name="US DOE Joint Genome Institute (JGI-PGF)"/>
            <person name="Walter F."/>
            <person name="Albersmeier A."/>
            <person name="Kalinowski J."/>
            <person name="Ruckert C."/>
        </authorList>
    </citation>
    <scope>NUCLEOTIDE SEQUENCE</scope>
    <source>
        <strain evidence="9">CGMCC 1.15367</strain>
    </source>
</reference>
<dbReference type="PANTHER" id="PTHR32322:SF2">
    <property type="entry name" value="EAMA DOMAIN-CONTAINING PROTEIN"/>
    <property type="match status" value="1"/>
</dbReference>
<feature type="transmembrane region" description="Helical" evidence="7">
    <location>
        <begin position="121"/>
        <end position="139"/>
    </location>
</feature>
<dbReference type="GO" id="GO:0016020">
    <property type="term" value="C:membrane"/>
    <property type="evidence" value="ECO:0007669"/>
    <property type="project" value="UniProtKB-SubCell"/>
</dbReference>
<sequence length="368" mass="37933">MGHPPPFDRADDPRRRVPRRTAAGAASSSFKARFGLLALGAIWGLVVPLSSLASRFGAGPFGLTGWVSAISATICLTIALRRRTIVLPTPAAAVFFLAWALLGTVIPQALLFWVAGRIASSTISVIVILEGFIVFALAAALRLEAPTARRFAGLALGFVGLIPVLASTVAAPDQSLTLTLLAVLGLPICYATENLLIAACKPPEIDPIAGIALMQGMGAAIAFGIAFFCEDFLWLAVPAGRLEAVVLALGLCAALANYLFQSLIASSGSVFTSQCSYLITLAGLGWSVLLLGETISPWIGGSVATIFLGILLVTPKAPAVAAAPGRPSSLPFDSMEIQMGAGGLPGDGGSDLRGSAVAETGSRRDRPR</sequence>
<comment type="caution">
    <text evidence="9">The sequence shown here is derived from an EMBL/GenBank/DDBJ whole genome shotgun (WGS) entry which is preliminary data.</text>
</comment>
<feature type="transmembrane region" description="Helical" evidence="7">
    <location>
        <begin position="151"/>
        <end position="170"/>
    </location>
</feature>
<keyword evidence="10" id="KW-1185">Reference proteome</keyword>
<feature type="region of interest" description="Disordered" evidence="6">
    <location>
        <begin position="337"/>
        <end position="368"/>
    </location>
</feature>
<keyword evidence="4 7" id="KW-1133">Transmembrane helix</keyword>
<dbReference type="EMBL" id="BMIQ01000001">
    <property type="protein sequence ID" value="GGD91851.1"/>
    <property type="molecule type" value="Genomic_DNA"/>
</dbReference>
<dbReference type="PANTHER" id="PTHR32322">
    <property type="entry name" value="INNER MEMBRANE TRANSPORTER"/>
    <property type="match status" value="1"/>
</dbReference>